<comment type="caution">
    <text evidence="3">The sequence shown here is derived from an EMBL/GenBank/DDBJ whole genome shotgun (WGS) entry which is preliminary data.</text>
</comment>
<keyword evidence="4" id="KW-1185">Reference proteome</keyword>
<dbReference type="SFLD" id="SFLDG00179">
    <property type="entry name" value="mandelate_racemase"/>
    <property type="match status" value="1"/>
</dbReference>
<evidence type="ECO:0000313" key="4">
    <source>
        <dbReference type="Proteomes" id="UP000245048"/>
    </source>
</evidence>
<organism evidence="3 4">
    <name type="scientific">Teichococcus aestuarii</name>
    <dbReference type="NCBI Taxonomy" id="568898"/>
    <lineage>
        <taxon>Bacteria</taxon>
        <taxon>Pseudomonadati</taxon>
        <taxon>Pseudomonadota</taxon>
        <taxon>Alphaproteobacteria</taxon>
        <taxon>Acetobacterales</taxon>
        <taxon>Roseomonadaceae</taxon>
        <taxon>Roseomonas</taxon>
    </lineage>
</organism>
<reference evidence="4" key="1">
    <citation type="submission" date="2017-10" db="EMBL/GenBank/DDBJ databases">
        <authorList>
            <person name="Toshchakov S.V."/>
            <person name="Goeva M.A."/>
        </authorList>
    </citation>
    <scope>NUCLEOTIDE SEQUENCE [LARGE SCALE GENOMIC DNA]</scope>
    <source>
        <strain evidence="4">JR1/69-1-13</strain>
    </source>
</reference>
<dbReference type="SMART" id="SM00922">
    <property type="entry name" value="MR_MLE"/>
    <property type="match status" value="1"/>
</dbReference>
<dbReference type="PANTHER" id="PTHR48080:SF2">
    <property type="entry name" value="D-GALACTONATE DEHYDRATASE"/>
    <property type="match status" value="1"/>
</dbReference>
<dbReference type="Pfam" id="PF13378">
    <property type="entry name" value="MR_MLE_C"/>
    <property type="match status" value="1"/>
</dbReference>
<dbReference type="PANTHER" id="PTHR48080">
    <property type="entry name" value="D-GALACTONATE DEHYDRATASE-RELATED"/>
    <property type="match status" value="1"/>
</dbReference>
<dbReference type="AlphaFoldDB" id="A0A2U1V0X9"/>
<dbReference type="CDD" id="cd03316">
    <property type="entry name" value="MR_like"/>
    <property type="match status" value="1"/>
</dbReference>
<dbReference type="EMBL" id="PDOA01000013">
    <property type="protein sequence ID" value="PWC27568.1"/>
    <property type="molecule type" value="Genomic_DNA"/>
</dbReference>
<dbReference type="InterPro" id="IPR036849">
    <property type="entry name" value="Enolase-like_C_sf"/>
</dbReference>
<gene>
    <name evidence="3" type="ORF">CR165_17320</name>
</gene>
<dbReference type="Proteomes" id="UP000245048">
    <property type="component" value="Unassembled WGS sequence"/>
</dbReference>
<dbReference type="GO" id="GO:0016829">
    <property type="term" value="F:lyase activity"/>
    <property type="evidence" value="ECO:0007669"/>
    <property type="project" value="UniProtKB-KW"/>
</dbReference>
<dbReference type="InterPro" id="IPR018110">
    <property type="entry name" value="Mandel_Rmase/mucon_lact_enz_CS"/>
</dbReference>
<dbReference type="InterPro" id="IPR013341">
    <property type="entry name" value="Mandelate_racemase_N_dom"/>
</dbReference>
<feature type="domain" description="Mandelate racemase/muconate lactonizing enzyme C-terminal" evidence="2">
    <location>
        <begin position="148"/>
        <end position="244"/>
    </location>
</feature>
<evidence type="ECO:0000259" key="2">
    <source>
        <dbReference type="SMART" id="SM00922"/>
    </source>
</evidence>
<evidence type="ECO:0000313" key="3">
    <source>
        <dbReference type="EMBL" id="PWC27568.1"/>
    </source>
</evidence>
<dbReference type="InterPro" id="IPR013342">
    <property type="entry name" value="Mandelate_racemase_C"/>
</dbReference>
<protein>
    <submittedName>
        <fullName evidence="3">Mandelate racemase</fullName>
    </submittedName>
</protein>
<dbReference type="Pfam" id="PF02746">
    <property type="entry name" value="MR_MLE_N"/>
    <property type="match status" value="1"/>
</dbReference>
<dbReference type="SUPFAM" id="SSF54826">
    <property type="entry name" value="Enolase N-terminal domain-like"/>
    <property type="match status" value="1"/>
</dbReference>
<name>A0A2U1V0X9_9PROT</name>
<dbReference type="InterPro" id="IPR034593">
    <property type="entry name" value="DgoD-like"/>
</dbReference>
<proteinExistence type="predicted"/>
<dbReference type="Gene3D" id="3.30.390.10">
    <property type="entry name" value="Enolase-like, N-terminal domain"/>
    <property type="match status" value="1"/>
</dbReference>
<keyword evidence="1" id="KW-0456">Lyase</keyword>
<sequence length="379" mass="40098">MKIANIEAFPTSFPVPEGAGVSLGVGRAVKRDAVVVKVTTDDGLVGWGESHHGRAHTAVAALLQTTLKRLVLGMEATDTVGVWQKIYRGQLASHGMGAGCALAMSGLDMALWDIRGKAAGLPLYKLLGGAARAVPAYAGGVALGYQPPEELVAEAAPHLEAGYRAVKLRIGDTVAKDIARMEAVRTAFGDGIDILADANTAYSLADVRRVMPAMDDLQMGWLEEPFPPHDRHDYAVARGYGTTPLAAGENHFTRFEFAPLLEDGAIGIWQPDLSKCGGITEALRIAAIASAHKIAVHPHSSMTGLNQAASIHFLCAIDNAGYFEADVSRGNLFRDALVSEPWRIGADGCVRPPEAPGIGLSVDEDWLRAHPAIEGPGYV</sequence>
<dbReference type="SFLD" id="SFLDS00001">
    <property type="entry name" value="Enolase"/>
    <property type="match status" value="1"/>
</dbReference>
<dbReference type="GO" id="GO:0000287">
    <property type="term" value="F:magnesium ion binding"/>
    <property type="evidence" value="ECO:0007669"/>
    <property type="project" value="UniProtKB-ARBA"/>
</dbReference>
<evidence type="ECO:0000256" key="1">
    <source>
        <dbReference type="ARBA" id="ARBA00023239"/>
    </source>
</evidence>
<dbReference type="SUPFAM" id="SSF51604">
    <property type="entry name" value="Enolase C-terminal domain-like"/>
    <property type="match status" value="1"/>
</dbReference>
<dbReference type="PROSITE" id="PS00908">
    <property type="entry name" value="MR_MLE_1"/>
    <property type="match status" value="1"/>
</dbReference>
<dbReference type="InterPro" id="IPR029065">
    <property type="entry name" value="Enolase_C-like"/>
</dbReference>
<dbReference type="RefSeq" id="WP_109518205.1">
    <property type="nucleotide sequence ID" value="NZ_PDOA01000013.1"/>
</dbReference>
<dbReference type="InterPro" id="IPR029017">
    <property type="entry name" value="Enolase-like_N"/>
</dbReference>
<dbReference type="Gene3D" id="3.20.20.120">
    <property type="entry name" value="Enolase-like C-terminal domain"/>
    <property type="match status" value="1"/>
</dbReference>
<dbReference type="GO" id="GO:0009063">
    <property type="term" value="P:amino acid catabolic process"/>
    <property type="evidence" value="ECO:0007669"/>
    <property type="project" value="InterPro"/>
</dbReference>
<dbReference type="OrthoDB" id="7511553at2"/>
<accession>A0A2U1V0X9</accession>